<evidence type="ECO:0000256" key="2">
    <source>
        <dbReference type="ARBA" id="ARBA00006528"/>
    </source>
</evidence>
<name>R7VHQ0_CAPTE</name>
<evidence type="ECO:0000256" key="6">
    <source>
        <dbReference type="ARBA" id="ARBA00023136"/>
    </source>
</evidence>
<evidence type="ECO:0000313" key="9">
    <source>
        <dbReference type="EnsemblMetazoa" id="CapteP213074"/>
    </source>
</evidence>
<dbReference type="EMBL" id="KB291945">
    <property type="protein sequence ID" value="ELU18373.1"/>
    <property type="molecule type" value="Genomic_DNA"/>
</dbReference>
<reference evidence="9" key="3">
    <citation type="submission" date="2015-06" db="UniProtKB">
        <authorList>
            <consortium name="EnsemblMetazoa"/>
        </authorList>
    </citation>
    <scope>IDENTIFICATION</scope>
</reference>
<comment type="similarity">
    <text evidence="2">Belongs to the bile acid:sodium symporter (BASS) (TC 2.A.28) family.</text>
</comment>
<sequence length="434" mass="47673">MESTTLMTTENITDVEPTKQPALYLAYNIVMMSITMVIMFSMGSATSWETIKDRLKKPVGPVTGLICQCILFPAMMYGYAHALSIDEKIAVGMIICASCPGGAVSNMFTFWSRGDLDLSITMTTISTCLSVGFMPLNMYIYVRSWLSVSEIPFVDMVVTIVVVLLAVILGNIVGRFFPKSVYYLTRIGSVGGFTLILVAAVIQGALFPEVFNLDWSVWFAAISMPLIAFCIGFFVPWIFCLDQPQRTAIAMEVSLQNVSLAITIVTVAFPNAETASFHSQYIILYGAFQIVFGVGLSLMFQLIFRYYEGTTPCHFYSRWKQAKEKSLTPDLQQVTSNGATIREDPANAATEPQGITNMTYRGSSLDLTQVDDLGCGFAVTGKVNSTTELIRMDSTDSRADLLNDMNGIQRLDSCDSADGQIIFTTDGDKITAVL</sequence>
<feature type="transmembrane region" description="Helical" evidence="7">
    <location>
        <begin position="58"/>
        <end position="77"/>
    </location>
</feature>
<dbReference type="EMBL" id="AMQN01003790">
    <property type="status" value="NOT_ANNOTATED_CDS"/>
    <property type="molecule type" value="Genomic_DNA"/>
</dbReference>
<protein>
    <recommendedName>
        <fullName evidence="11">Ileal sodium/bile acid cotransporter</fullName>
    </recommendedName>
</protein>
<feature type="transmembrane region" description="Helical" evidence="7">
    <location>
        <begin position="118"/>
        <end position="141"/>
    </location>
</feature>
<dbReference type="OrthoDB" id="203097at2759"/>
<evidence type="ECO:0008006" key="11">
    <source>
        <dbReference type="Google" id="ProtNLM"/>
    </source>
</evidence>
<dbReference type="AlphaFoldDB" id="R7VHQ0"/>
<dbReference type="Pfam" id="PF01758">
    <property type="entry name" value="SBF"/>
    <property type="match status" value="1"/>
</dbReference>
<keyword evidence="5 7" id="KW-1133">Transmembrane helix</keyword>
<accession>R7VHQ0</accession>
<keyword evidence="6 7" id="KW-0472">Membrane</keyword>
<feature type="transmembrane region" description="Helical" evidence="7">
    <location>
        <begin position="24"/>
        <end position="46"/>
    </location>
</feature>
<dbReference type="Gene3D" id="1.20.1530.20">
    <property type="match status" value="1"/>
</dbReference>
<reference evidence="10" key="1">
    <citation type="submission" date="2012-12" db="EMBL/GenBank/DDBJ databases">
        <authorList>
            <person name="Hellsten U."/>
            <person name="Grimwood J."/>
            <person name="Chapman J.A."/>
            <person name="Shapiro H."/>
            <person name="Aerts A."/>
            <person name="Otillar R.P."/>
            <person name="Terry A.Y."/>
            <person name="Boore J.L."/>
            <person name="Simakov O."/>
            <person name="Marletaz F."/>
            <person name="Cho S.-J."/>
            <person name="Edsinger-Gonzales E."/>
            <person name="Havlak P."/>
            <person name="Kuo D.-H."/>
            <person name="Larsson T."/>
            <person name="Lv J."/>
            <person name="Arendt D."/>
            <person name="Savage R."/>
            <person name="Osoegawa K."/>
            <person name="de Jong P."/>
            <person name="Lindberg D.R."/>
            <person name="Seaver E.C."/>
            <person name="Weisblat D.A."/>
            <person name="Putnam N.H."/>
            <person name="Grigoriev I.V."/>
            <person name="Rokhsar D.S."/>
        </authorList>
    </citation>
    <scope>NUCLEOTIDE SEQUENCE</scope>
    <source>
        <strain evidence="10">I ESC-2004</strain>
    </source>
</reference>
<dbReference type="HOGENOM" id="CLU_631985_0_0_1"/>
<feature type="transmembrane region" description="Helical" evidence="7">
    <location>
        <begin position="153"/>
        <end position="174"/>
    </location>
</feature>
<keyword evidence="10" id="KW-1185">Reference proteome</keyword>
<keyword evidence="4" id="KW-0813">Transport</keyword>
<reference evidence="8 10" key="2">
    <citation type="journal article" date="2013" name="Nature">
        <title>Insights into bilaterian evolution from three spiralian genomes.</title>
        <authorList>
            <person name="Simakov O."/>
            <person name="Marletaz F."/>
            <person name="Cho S.J."/>
            <person name="Edsinger-Gonzales E."/>
            <person name="Havlak P."/>
            <person name="Hellsten U."/>
            <person name="Kuo D.H."/>
            <person name="Larsson T."/>
            <person name="Lv J."/>
            <person name="Arendt D."/>
            <person name="Savage R."/>
            <person name="Osoegawa K."/>
            <person name="de Jong P."/>
            <person name="Grimwood J."/>
            <person name="Chapman J.A."/>
            <person name="Shapiro H."/>
            <person name="Aerts A."/>
            <person name="Otillar R.P."/>
            <person name="Terry A.Y."/>
            <person name="Boore J.L."/>
            <person name="Grigoriev I.V."/>
            <person name="Lindberg D.R."/>
            <person name="Seaver E.C."/>
            <person name="Weisblat D.A."/>
            <person name="Putnam N.H."/>
            <person name="Rokhsar D.S."/>
        </authorList>
    </citation>
    <scope>NUCLEOTIDE SEQUENCE</scope>
    <source>
        <strain evidence="8 10">I ESC-2004</strain>
    </source>
</reference>
<feature type="transmembrane region" description="Helical" evidence="7">
    <location>
        <begin position="218"/>
        <end position="241"/>
    </location>
</feature>
<organism evidence="8">
    <name type="scientific">Capitella teleta</name>
    <name type="common">Polychaete worm</name>
    <dbReference type="NCBI Taxonomy" id="283909"/>
    <lineage>
        <taxon>Eukaryota</taxon>
        <taxon>Metazoa</taxon>
        <taxon>Spiralia</taxon>
        <taxon>Lophotrochozoa</taxon>
        <taxon>Annelida</taxon>
        <taxon>Polychaeta</taxon>
        <taxon>Sedentaria</taxon>
        <taxon>Scolecida</taxon>
        <taxon>Capitellidae</taxon>
        <taxon>Capitella</taxon>
    </lineage>
</organism>
<feature type="transmembrane region" description="Helical" evidence="7">
    <location>
        <begin position="253"/>
        <end position="270"/>
    </location>
</feature>
<dbReference type="InterPro" id="IPR004710">
    <property type="entry name" value="Bilac:Na_transpt"/>
</dbReference>
<evidence type="ECO:0000256" key="4">
    <source>
        <dbReference type="ARBA" id="ARBA00022847"/>
    </source>
</evidence>
<dbReference type="GO" id="GO:0008508">
    <property type="term" value="F:bile acid:sodium symporter activity"/>
    <property type="evidence" value="ECO:0007669"/>
    <property type="project" value="TreeGrafter"/>
</dbReference>
<dbReference type="InterPro" id="IPR038770">
    <property type="entry name" value="Na+/solute_symporter_sf"/>
</dbReference>
<dbReference type="OMA" id="WGNGLRM"/>
<dbReference type="InterPro" id="IPR002657">
    <property type="entry name" value="BilAc:Na_symport/Acr3"/>
</dbReference>
<feature type="transmembrane region" description="Helical" evidence="7">
    <location>
        <begin position="282"/>
        <end position="304"/>
    </location>
</feature>
<dbReference type="EnsemblMetazoa" id="CapteT213074">
    <property type="protein sequence ID" value="CapteP213074"/>
    <property type="gene ID" value="CapteG213074"/>
</dbReference>
<proteinExistence type="inferred from homology"/>
<feature type="transmembrane region" description="Helical" evidence="7">
    <location>
        <begin position="181"/>
        <end position="206"/>
    </location>
</feature>
<dbReference type="PANTHER" id="PTHR10361">
    <property type="entry name" value="SODIUM-BILE ACID COTRANSPORTER"/>
    <property type="match status" value="1"/>
</dbReference>
<dbReference type="GO" id="GO:0016020">
    <property type="term" value="C:membrane"/>
    <property type="evidence" value="ECO:0007669"/>
    <property type="project" value="UniProtKB-SubCell"/>
</dbReference>
<evidence type="ECO:0000313" key="8">
    <source>
        <dbReference type="EMBL" id="ELU18373.1"/>
    </source>
</evidence>
<evidence type="ECO:0000256" key="3">
    <source>
        <dbReference type="ARBA" id="ARBA00022692"/>
    </source>
</evidence>
<evidence type="ECO:0000256" key="7">
    <source>
        <dbReference type="SAM" id="Phobius"/>
    </source>
</evidence>
<evidence type="ECO:0000256" key="1">
    <source>
        <dbReference type="ARBA" id="ARBA00004141"/>
    </source>
</evidence>
<keyword evidence="3 7" id="KW-0812">Transmembrane</keyword>
<evidence type="ECO:0000313" key="10">
    <source>
        <dbReference type="Proteomes" id="UP000014760"/>
    </source>
</evidence>
<feature type="transmembrane region" description="Helical" evidence="7">
    <location>
        <begin position="89"/>
        <end position="111"/>
    </location>
</feature>
<evidence type="ECO:0000256" key="5">
    <source>
        <dbReference type="ARBA" id="ARBA00022989"/>
    </source>
</evidence>
<dbReference type="Proteomes" id="UP000014760">
    <property type="component" value="Unassembled WGS sequence"/>
</dbReference>
<gene>
    <name evidence="8" type="ORF">CAPTEDRAFT_213074</name>
</gene>
<keyword evidence="4" id="KW-0769">Symport</keyword>
<comment type="subcellular location">
    <subcellularLocation>
        <location evidence="1">Membrane</location>
        <topology evidence="1">Multi-pass membrane protein</topology>
    </subcellularLocation>
</comment>
<dbReference type="PANTHER" id="PTHR10361:SF28">
    <property type="entry name" value="P3 PROTEIN-RELATED"/>
    <property type="match status" value="1"/>
</dbReference>